<keyword evidence="1" id="KW-0472">Membrane</keyword>
<evidence type="ECO:0000313" key="2">
    <source>
        <dbReference type="EMBL" id="MCT8973305.1"/>
    </source>
</evidence>
<dbReference type="RefSeq" id="WP_261616885.1">
    <property type="nucleotide sequence ID" value="NZ_JALIDZ010000007.1"/>
</dbReference>
<dbReference type="EMBL" id="JALIDZ010000007">
    <property type="protein sequence ID" value="MCT8973305.1"/>
    <property type="molecule type" value="Genomic_DNA"/>
</dbReference>
<keyword evidence="1" id="KW-1133">Transmembrane helix</keyword>
<reference evidence="2 3" key="1">
    <citation type="submission" date="2022-04" db="EMBL/GenBank/DDBJ databases">
        <authorList>
            <person name="Ye Y.-Q."/>
            <person name="Du Z.-J."/>
        </authorList>
    </citation>
    <scope>NUCLEOTIDE SEQUENCE [LARGE SCALE GENOMIC DNA]</scope>
    <source>
        <strain evidence="2 3">A6E488</strain>
    </source>
</reference>
<evidence type="ECO:0000256" key="1">
    <source>
        <dbReference type="SAM" id="Phobius"/>
    </source>
</evidence>
<proteinExistence type="predicted"/>
<protein>
    <submittedName>
        <fullName evidence="2">Uncharacterized protein</fullName>
    </submittedName>
</protein>
<feature type="transmembrane region" description="Helical" evidence="1">
    <location>
        <begin position="53"/>
        <end position="75"/>
    </location>
</feature>
<sequence length="144" mass="14911">MTRARNAVSSRPWWAWLAGGIAVAFGIATILSGGRVLFGGEAARASAGAYVSFVLWFNFAAGFAYVVAGAGLLLWRPWAARLSMAIAVATVAVAIAFAIHVLGGGAFEMRTVGAMALRGAVWIIIAGLACWTLGCLRPSGRPSV</sequence>
<accession>A0AAW5QZ91</accession>
<comment type="caution">
    <text evidence="2">The sequence shown here is derived from an EMBL/GenBank/DDBJ whole genome shotgun (WGS) entry which is preliminary data.</text>
</comment>
<feature type="transmembrane region" description="Helical" evidence="1">
    <location>
        <begin position="115"/>
        <end position="136"/>
    </location>
</feature>
<dbReference type="Proteomes" id="UP001320898">
    <property type="component" value="Unassembled WGS sequence"/>
</dbReference>
<keyword evidence="1" id="KW-0812">Transmembrane</keyword>
<organism evidence="2 3">
    <name type="scientific">Microbaculum marinisediminis</name>
    <dbReference type="NCBI Taxonomy" id="2931392"/>
    <lineage>
        <taxon>Bacteria</taxon>
        <taxon>Pseudomonadati</taxon>
        <taxon>Pseudomonadota</taxon>
        <taxon>Alphaproteobacteria</taxon>
        <taxon>Hyphomicrobiales</taxon>
        <taxon>Tepidamorphaceae</taxon>
        <taxon>Microbaculum</taxon>
    </lineage>
</organism>
<keyword evidence="3" id="KW-1185">Reference proteome</keyword>
<feature type="transmembrane region" description="Helical" evidence="1">
    <location>
        <begin position="12"/>
        <end position="33"/>
    </location>
</feature>
<name>A0AAW5QZ91_9HYPH</name>
<evidence type="ECO:0000313" key="3">
    <source>
        <dbReference type="Proteomes" id="UP001320898"/>
    </source>
</evidence>
<feature type="transmembrane region" description="Helical" evidence="1">
    <location>
        <begin position="82"/>
        <end position="103"/>
    </location>
</feature>
<gene>
    <name evidence="2" type="ORF">MUB46_15700</name>
</gene>
<dbReference type="AlphaFoldDB" id="A0AAW5QZ91"/>